<dbReference type="SUPFAM" id="SSF56112">
    <property type="entry name" value="Protein kinase-like (PK-like)"/>
    <property type="match status" value="1"/>
</dbReference>
<organism evidence="7 8">
    <name type="scientific">Streblomastix strix</name>
    <dbReference type="NCBI Taxonomy" id="222440"/>
    <lineage>
        <taxon>Eukaryota</taxon>
        <taxon>Metamonada</taxon>
        <taxon>Preaxostyla</taxon>
        <taxon>Oxymonadida</taxon>
        <taxon>Streblomastigidae</taxon>
        <taxon>Streblomastix</taxon>
    </lineage>
</organism>
<dbReference type="InterPro" id="IPR011009">
    <property type="entry name" value="Kinase-like_dom_sf"/>
</dbReference>
<evidence type="ECO:0000313" key="8">
    <source>
        <dbReference type="Proteomes" id="UP000324800"/>
    </source>
</evidence>
<gene>
    <name evidence="7" type="ORF">EZS28_043517</name>
</gene>
<dbReference type="EC" id="2.7.11.1" evidence="1"/>
<sequence>MKCLKYLDPDDKQKADAEITLMRKLDSKFTVHLVETILHDIQICLIVEYCAGGDLNKTIADLQRMDEKDRMIRVWQIFGQMTRALNHLHTNEVIHRDLKPGNIFMNEDGSIRLGDFGQSKDMTGKEYATYGGTKAYMAPEGHLTKRLDYPSDIFSLGIIVFQLLTGMHPFEGGSENDTIERIKRCQREQLPEFVTREMRDLVEAMLQLDPTKRPTTQKIMEQETIRVYLDVQEEKERAVDENSRIKASVLIPSSINPFSPTPVVPVGMQCHSEGTSIVHSDKNKDYCNVAYNPIITNGVMRFEGLFVNCENWT</sequence>
<evidence type="ECO:0000313" key="7">
    <source>
        <dbReference type="EMBL" id="KAA6360956.1"/>
    </source>
</evidence>
<dbReference type="AlphaFoldDB" id="A0A5J4TR01"/>
<dbReference type="PROSITE" id="PS50011">
    <property type="entry name" value="PROTEIN_KINASE_DOM"/>
    <property type="match status" value="1"/>
</dbReference>
<accession>A0A5J4TR01</accession>
<comment type="caution">
    <text evidence="7">The sequence shown here is derived from an EMBL/GenBank/DDBJ whole genome shotgun (WGS) entry which is preliminary data.</text>
</comment>
<dbReference type="PANTHER" id="PTHR43671">
    <property type="entry name" value="SERINE/THREONINE-PROTEIN KINASE NEK"/>
    <property type="match status" value="1"/>
</dbReference>
<evidence type="ECO:0000259" key="6">
    <source>
        <dbReference type="PROSITE" id="PS50011"/>
    </source>
</evidence>
<dbReference type="Pfam" id="PF00069">
    <property type="entry name" value="Pkinase"/>
    <property type="match status" value="1"/>
</dbReference>
<evidence type="ECO:0000256" key="5">
    <source>
        <dbReference type="ARBA" id="ARBA00022840"/>
    </source>
</evidence>
<dbReference type="InterPro" id="IPR050660">
    <property type="entry name" value="NEK_Ser/Thr_kinase"/>
</dbReference>
<dbReference type="InterPro" id="IPR008271">
    <property type="entry name" value="Ser/Thr_kinase_AS"/>
</dbReference>
<feature type="non-terminal residue" evidence="7">
    <location>
        <position position="313"/>
    </location>
</feature>
<keyword evidence="2" id="KW-0808">Transferase</keyword>
<dbReference type="InterPro" id="IPR000719">
    <property type="entry name" value="Prot_kinase_dom"/>
</dbReference>
<evidence type="ECO:0000256" key="4">
    <source>
        <dbReference type="ARBA" id="ARBA00022777"/>
    </source>
</evidence>
<dbReference type="OrthoDB" id="248923at2759"/>
<evidence type="ECO:0000256" key="2">
    <source>
        <dbReference type="ARBA" id="ARBA00022679"/>
    </source>
</evidence>
<dbReference type="Proteomes" id="UP000324800">
    <property type="component" value="Unassembled WGS sequence"/>
</dbReference>
<keyword evidence="3" id="KW-0547">Nucleotide-binding</keyword>
<dbReference type="Gene3D" id="1.10.510.10">
    <property type="entry name" value="Transferase(Phosphotransferase) domain 1"/>
    <property type="match status" value="1"/>
</dbReference>
<name>A0A5J4TR01_9EUKA</name>
<proteinExistence type="predicted"/>
<reference evidence="7 8" key="1">
    <citation type="submission" date="2019-03" db="EMBL/GenBank/DDBJ databases">
        <title>Single cell metagenomics reveals metabolic interactions within the superorganism composed of flagellate Streblomastix strix and complex community of Bacteroidetes bacteria on its surface.</title>
        <authorList>
            <person name="Treitli S.C."/>
            <person name="Kolisko M."/>
            <person name="Husnik F."/>
            <person name="Keeling P."/>
            <person name="Hampl V."/>
        </authorList>
    </citation>
    <scope>NUCLEOTIDE SEQUENCE [LARGE SCALE GENOMIC DNA]</scope>
    <source>
        <strain evidence="7">ST1C</strain>
    </source>
</reference>
<keyword evidence="5" id="KW-0067">ATP-binding</keyword>
<keyword evidence="4 7" id="KW-0418">Kinase</keyword>
<protein>
    <recommendedName>
        <fullName evidence="1">non-specific serine/threonine protein kinase</fullName>
        <ecNumber evidence="1">2.7.11.1</ecNumber>
    </recommendedName>
</protein>
<dbReference type="PROSITE" id="PS00108">
    <property type="entry name" value="PROTEIN_KINASE_ST"/>
    <property type="match status" value="1"/>
</dbReference>
<evidence type="ECO:0000256" key="3">
    <source>
        <dbReference type="ARBA" id="ARBA00022741"/>
    </source>
</evidence>
<dbReference type="SMART" id="SM00220">
    <property type="entry name" value="S_TKc"/>
    <property type="match status" value="1"/>
</dbReference>
<feature type="domain" description="Protein kinase" evidence="6">
    <location>
        <begin position="1"/>
        <end position="225"/>
    </location>
</feature>
<dbReference type="PANTHER" id="PTHR43671:SF13">
    <property type="entry name" value="SERINE_THREONINE-PROTEIN KINASE NEK2"/>
    <property type="match status" value="1"/>
</dbReference>
<dbReference type="GO" id="GO:0004674">
    <property type="term" value="F:protein serine/threonine kinase activity"/>
    <property type="evidence" value="ECO:0007669"/>
    <property type="project" value="UniProtKB-EC"/>
</dbReference>
<evidence type="ECO:0000256" key="1">
    <source>
        <dbReference type="ARBA" id="ARBA00012513"/>
    </source>
</evidence>
<dbReference type="GO" id="GO:0005524">
    <property type="term" value="F:ATP binding"/>
    <property type="evidence" value="ECO:0007669"/>
    <property type="project" value="UniProtKB-KW"/>
</dbReference>
<dbReference type="EMBL" id="SNRW01026221">
    <property type="protein sequence ID" value="KAA6360956.1"/>
    <property type="molecule type" value="Genomic_DNA"/>
</dbReference>